<dbReference type="PATRIC" id="fig|1423812.3.peg.2204"/>
<keyword evidence="1" id="KW-1133">Transmembrane helix</keyword>
<dbReference type="EMBL" id="AZEG01000006">
    <property type="protein sequence ID" value="KRL38126.1"/>
    <property type="molecule type" value="Genomic_DNA"/>
</dbReference>
<keyword evidence="3" id="KW-1185">Reference proteome</keyword>
<dbReference type="AlphaFoldDB" id="A0A0R1Q0Y8"/>
<comment type="caution">
    <text evidence="2">The sequence shown here is derived from an EMBL/GenBank/DDBJ whole genome shotgun (WGS) entry which is preliminary data.</text>
</comment>
<dbReference type="STRING" id="1423812.FD20_GL002074"/>
<dbReference type="Proteomes" id="UP000051155">
    <property type="component" value="Unassembled WGS sequence"/>
</dbReference>
<keyword evidence="1" id="KW-0472">Membrane</keyword>
<feature type="transmembrane region" description="Helical" evidence="1">
    <location>
        <begin position="66"/>
        <end position="98"/>
    </location>
</feature>
<evidence type="ECO:0000256" key="1">
    <source>
        <dbReference type="SAM" id="Phobius"/>
    </source>
</evidence>
<organism evidence="2 3">
    <name type="scientific">Liquorilactobacillus uvarum DSM 19971</name>
    <dbReference type="NCBI Taxonomy" id="1423812"/>
    <lineage>
        <taxon>Bacteria</taxon>
        <taxon>Bacillati</taxon>
        <taxon>Bacillota</taxon>
        <taxon>Bacilli</taxon>
        <taxon>Lactobacillales</taxon>
        <taxon>Lactobacillaceae</taxon>
        <taxon>Liquorilactobacillus</taxon>
    </lineage>
</organism>
<feature type="transmembrane region" description="Helical" evidence="1">
    <location>
        <begin position="184"/>
        <end position="202"/>
    </location>
</feature>
<name>A0A0R1Q0Y8_9LACO</name>
<feature type="transmembrane region" description="Helical" evidence="1">
    <location>
        <begin position="154"/>
        <end position="175"/>
    </location>
</feature>
<proteinExistence type="predicted"/>
<gene>
    <name evidence="2" type="ORF">FD20_GL002074</name>
</gene>
<reference evidence="2 3" key="1">
    <citation type="journal article" date="2015" name="Genome Announc.">
        <title>Expanding the biotechnology potential of lactobacilli through comparative genomics of 213 strains and associated genera.</title>
        <authorList>
            <person name="Sun Z."/>
            <person name="Harris H.M."/>
            <person name="McCann A."/>
            <person name="Guo C."/>
            <person name="Argimon S."/>
            <person name="Zhang W."/>
            <person name="Yang X."/>
            <person name="Jeffery I.B."/>
            <person name="Cooney J.C."/>
            <person name="Kagawa T.F."/>
            <person name="Liu W."/>
            <person name="Song Y."/>
            <person name="Salvetti E."/>
            <person name="Wrobel A."/>
            <person name="Rasinkangas P."/>
            <person name="Parkhill J."/>
            <person name="Rea M.C."/>
            <person name="O'Sullivan O."/>
            <person name="Ritari J."/>
            <person name="Douillard F.P."/>
            <person name="Paul Ross R."/>
            <person name="Yang R."/>
            <person name="Briner A.E."/>
            <person name="Felis G.E."/>
            <person name="de Vos W.M."/>
            <person name="Barrangou R."/>
            <person name="Klaenhammer T.R."/>
            <person name="Caufield P.W."/>
            <person name="Cui Y."/>
            <person name="Zhang H."/>
            <person name="O'Toole P.W."/>
        </authorList>
    </citation>
    <scope>NUCLEOTIDE SEQUENCE [LARGE SCALE GENOMIC DNA]</scope>
    <source>
        <strain evidence="2 3">DSM 19971</strain>
    </source>
</reference>
<evidence type="ECO:0000313" key="3">
    <source>
        <dbReference type="Proteomes" id="UP000051155"/>
    </source>
</evidence>
<accession>A0A0R1Q0Y8</accession>
<sequence>MRLYYLGGKVLLIADVVFGKIDDLFTFLRSDKKQWPAFFELAILFAVSGFLLGLKTNMHGLQINHLIMGALVSAGTVVGFLFSLLGFFVLFFILKLIFNLELSKSELYKIGLIGNVPNVLSTIFTTICTLLFGFNEKGYTSIQAFAGAESKPLAAFFYILDPFTISEVFFISYLVTRFTAKKKLFPVFIVIWLLIKYAFGFIG</sequence>
<feature type="transmembrane region" description="Helical" evidence="1">
    <location>
        <begin position="110"/>
        <end position="134"/>
    </location>
</feature>
<evidence type="ECO:0000313" key="2">
    <source>
        <dbReference type="EMBL" id="KRL38126.1"/>
    </source>
</evidence>
<keyword evidence="1" id="KW-0812">Transmembrane</keyword>
<feature type="transmembrane region" description="Helical" evidence="1">
    <location>
        <begin position="37"/>
        <end position="54"/>
    </location>
</feature>
<evidence type="ECO:0008006" key="4">
    <source>
        <dbReference type="Google" id="ProtNLM"/>
    </source>
</evidence>
<protein>
    <recommendedName>
        <fullName evidence="4">Yip1 domain-containing protein</fullName>
    </recommendedName>
</protein>